<evidence type="ECO:0000256" key="1">
    <source>
        <dbReference type="SAM" id="SignalP"/>
    </source>
</evidence>
<feature type="signal peptide" evidence="1">
    <location>
        <begin position="1"/>
        <end position="18"/>
    </location>
</feature>
<comment type="caution">
    <text evidence="2">The sequence shown here is derived from an EMBL/GenBank/DDBJ whole genome shotgun (WGS) entry which is preliminary data.</text>
</comment>
<dbReference type="Proteomes" id="UP000799429">
    <property type="component" value="Unassembled WGS sequence"/>
</dbReference>
<accession>A0A9P4VN98</accession>
<gene>
    <name evidence="2" type="ORF">M501DRAFT_986322</name>
</gene>
<evidence type="ECO:0000313" key="3">
    <source>
        <dbReference type="Proteomes" id="UP000799429"/>
    </source>
</evidence>
<keyword evidence="3" id="KW-1185">Reference proteome</keyword>
<dbReference type="EMBL" id="MU006099">
    <property type="protein sequence ID" value="KAF2837508.1"/>
    <property type="molecule type" value="Genomic_DNA"/>
</dbReference>
<feature type="chain" id="PRO_5040271319" evidence="1">
    <location>
        <begin position="19"/>
        <end position="128"/>
    </location>
</feature>
<organism evidence="2 3">
    <name type="scientific">Patellaria atrata CBS 101060</name>
    <dbReference type="NCBI Taxonomy" id="1346257"/>
    <lineage>
        <taxon>Eukaryota</taxon>
        <taxon>Fungi</taxon>
        <taxon>Dikarya</taxon>
        <taxon>Ascomycota</taxon>
        <taxon>Pezizomycotina</taxon>
        <taxon>Dothideomycetes</taxon>
        <taxon>Dothideomycetes incertae sedis</taxon>
        <taxon>Patellariales</taxon>
        <taxon>Patellariaceae</taxon>
        <taxon>Patellaria</taxon>
    </lineage>
</organism>
<reference evidence="2" key="1">
    <citation type="journal article" date="2020" name="Stud. Mycol.">
        <title>101 Dothideomycetes genomes: a test case for predicting lifestyles and emergence of pathogens.</title>
        <authorList>
            <person name="Haridas S."/>
            <person name="Albert R."/>
            <person name="Binder M."/>
            <person name="Bloem J."/>
            <person name="Labutti K."/>
            <person name="Salamov A."/>
            <person name="Andreopoulos B."/>
            <person name="Baker S."/>
            <person name="Barry K."/>
            <person name="Bills G."/>
            <person name="Bluhm B."/>
            <person name="Cannon C."/>
            <person name="Castanera R."/>
            <person name="Culley D."/>
            <person name="Daum C."/>
            <person name="Ezra D."/>
            <person name="Gonzalez J."/>
            <person name="Henrissat B."/>
            <person name="Kuo A."/>
            <person name="Liang C."/>
            <person name="Lipzen A."/>
            <person name="Lutzoni F."/>
            <person name="Magnuson J."/>
            <person name="Mondo S."/>
            <person name="Nolan M."/>
            <person name="Ohm R."/>
            <person name="Pangilinan J."/>
            <person name="Park H.-J."/>
            <person name="Ramirez L."/>
            <person name="Alfaro M."/>
            <person name="Sun H."/>
            <person name="Tritt A."/>
            <person name="Yoshinaga Y."/>
            <person name="Zwiers L.-H."/>
            <person name="Turgeon B."/>
            <person name="Goodwin S."/>
            <person name="Spatafora J."/>
            <person name="Crous P."/>
            <person name="Grigoriev I."/>
        </authorList>
    </citation>
    <scope>NUCLEOTIDE SEQUENCE</scope>
    <source>
        <strain evidence="2">CBS 101060</strain>
    </source>
</reference>
<name>A0A9P4VN98_9PEZI</name>
<sequence>MRSIISISLISLLSLVLAMPSDLQSRVNSKAEFGSRWNDADKFWLCESRNFDNCVYYNFNDSVCMSLGNNPLKRLSVKSPPGRRCYIYSSTDCTQQGMNVGLRSPDLSAVVMPTPLSPSNIRAFMCFV</sequence>
<proteinExistence type="predicted"/>
<dbReference type="AlphaFoldDB" id="A0A9P4VN98"/>
<protein>
    <submittedName>
        <fullName evidence="2">Uncharacterized protein</fullName>
    </submittedName>
</protein>
<evidence type="ECO:0000313" key="2">
    <source>
        <dbReference type="EMBL" id="KAF2837508.1"/>
    </source>
</evidence>
<keyword evidence="1" id="KW-0732">Signal</keyword>